<protein>
    <submittedName>
        <fullName evidence="2">Uncharacterized protein</fullName>
    </submittedName>
</protein>
<sequence length="199" mass="23845">MKTQDIFQDILSKKRVPLLLNYAPYQSMIKYGQSSKMKEISNEIKALIEVEKKHILEVNTFHKEKSRITANVLYISNELNSQNNLGMEKRLEEQRLRMEEIREEIKNREDEIQDIIMEKEEKNLELLKETIDYAYEYMKKDEAELKKVLEEIEVLRQKLKVDREKRDKLEKRVNSIYGFLHAMVGAKDTEKLDEEFLSK</sequence>
<name>A0A1T5A8Y1_9FIRM</name>
<dbReference type="OrthoDB" id="1707350at2"/>
<dbReference type="EMBL" id="FUYN01000001">
    <property type="protein sequence ID" value="SKB31398.1"/>
    <property type="molecule type" value="Genomic_DNA"/>
</dbReference>
<evidence type="ECO:0000313" key="3">
    <source>
        <dbReference type="Proteomes" id="UP000243406"/>
    </source>
</evidence>
<gene>
    <name evidence="2" type="ORF">SAMN02745120_0877</name>
</gene>
<dbReference type="AlphaFoldDB" id="A0A1T5A8Y1"/>
<keyword evidence="3" id="KW-1185">Reference proteome</keyword>
<dbReference type="RefSeq" id="WP_079588809.1">
    <property type="nucleotide sequence ID" value="NZ_FUYN01000001.1"/>
</dbReference>
<dbReference type="Proteomes" id="UP000243406">
    <property type="component" value="Unassembled WGS sequence"/>
</dbReference>
<reference evidence="3" key="1">
    <citation type="submission" date="2017-02" db="EMBL/GenBank/DDBJ databases">
        <authorList>
            <person name="Varghese N."/>
            <person name="Submissions S."/>
        </authorList>
    </citation>
    <scope>NUCLEOTIDE SEQUENCE [LARGE SCALE GENOMIC DNA]</scope>
    <source>
        <strain evidence="3">ATCC 35199</strain>
    </source>
</reference>
<keyword evidence="1" id="KW-0175">Coiled coil</keyword>
<evidence type="ECO:0000313" key="2">
    <source>
        <dbReference type="EMBL" id="SKB31398.1"/>
    </source>
</evidence>
<evidence type="ECO:0000256" key="1">
    <source>
        <dbReference type="SAM" id="Coils"/>
    </source>
</evidence>
<proteinExistence type="predicted"/>
<organism evidence="2 3">
    <name type="scientific">Acetoanaerobium noterae</name>
    <dbReference type="NCBI Taxonomy" id="745369"/>
    <lineage>
        <taxon>Bacteria</taxon>
        <taxon>Bacillati</taxon>
        <taxon>Bacillota</taxon>
        <taxon>Clostridia</taxon>
        <taxon>Peptostreptococcales</taxon>
        <taxon>Filifactoraceae</taxon>
        <taxon>Acetoanaerobium</taxon>
    </lineage>
</organism>
<accession>A0A1T5A8Y1</accession>
<feature type="coiled-coil region" evidence="1">
    <location>
        <begin position="84"/>
        <end position="172"/>
    </location>
</feature>